<reference evidence="1" key="1">
    <citation type="submission" date="2018-04" db="EMBL/GenBank/DDBJ databases">
        <title>Whole genome sequencing of Hypsizygus marmoreus.</title>
        <authorList>
            <person name="Choi I.-G."/>
            <person name="Min B."/>
            <person name="Kim J.-G."/>
            <person name="Kim S."/>
            <person name="Oh Y.-L."/>
            <person name="Kong W.-S."/>
            <person name="Park H."/>
            <person name="Jeong J."/>
            <person name="Song E.-S."/>
        </authorList>
    </citation>
    <scope>NUCLEOTIDE SEQUENCE [LARGE SCALE GENOMIC DNA]</scope>
    <source>
        <strain evidence="1">51987-8</strain>
    </source>
</reference>
<comment type="caution">
    <text evidence="1">The sequence shown here is derived from an EMBL/GenBank/DDBJ whole genome shotgun (WGS) entry which is preliminary data.</text>
</comment>
<evidence type="ECO:0000313" key="1">
    <source>
        <dbReference type="EMBL" id="RDB27728.1"/>
    </source>
</evidence>
<keyword evidence="2" id="KW-1185">Reference proteome</keyword>
<dbReference type="Proteomes" id="UP000076154">
    <property type="component" value="Unassembled WGS sequence"/>
</dbReference>
<dbReference type="EMBL" id="LUEZ02000014">
    <property type="protein sequence ID" value="RDB27728.1"/>
    <property type="molecule type" value="Genomic_DNA"/>
</dbReference>
<gene>
    <name evidence="1" type="ORF">Hypma_003151</name>
</gene>
<dbReference type="InParanoid" id="A0A369K187"/>
<name>A0A369K187_HYPMA</name>
<dbReference type="AlphaFoldDB" id="A0A369K187"/>
<accession>A0A369K187</accession>
<proteinExistence type="predicted"/>
<protein>
    <submittedName>
        <fullName evidence="1">Uncharacterized protein</fullName>
    </submittedName>
</protein>
<evidence type="ECO:0000313" key="2">
    <source>
        <dbReference type="Proteomes" id="UP000076154"/>
    </source>
</evidence>
<sequence>MAKLNAKALSHRYYEGRFGLEMEQLVRTSIGEGRSSHTLTHHSAQRGDSITLIHINDYCERRDYYMVTSLSLSVGSHLTQPLPRRPEHSEGIVWIETRGKAVRTSSSKPFQTLFDHIDASCSLFNEPRHAGAFLPPTTMRFCPRGMCSGFHAIFDRVFVEIYIRLPYQRGFGIPTFRTHHPPPLVPALTMLLSPSGDHLLSWVLPQHP</sequence>
<organism evidence="1 2">
    <name type="scientific">Hypsizygus marmoreus</name>
    <name type="common">White beech mushroom</name>
    <name type="synonym">Agaricus marmoreus</name>
    <dbReference type="NCBI Taxonomy" id="39966"/>
    <lineage>
        <taxon>Eukaryota</taxon>
        <taxon>Fungi</taxon>
        <taxon>Dikarya</taxon>
        <taxon>Basidiomycota</taxon>
        <taxon>Agaricomycotina</taxon>
        <taxon>Agaricomycetes</taxon>
        <taxon>Agaricomycetidae</taxon>
        <taxon>Agaricales</taxon>
        <taxon>Tricholomatineae</taxon>
        <taxon>Lyophyllaceae</taxon>
        <taxon>Hypsizygus</taxon>
    </lineage>
</organism>